<gene>
    <name evidence="1" type="ORF">BRAN1462_LOCUS9669</name>
</gene>
<protein>
    <submittedName>
        <fullName evidence="1">Uncharacterized protein</fullName>
    </submittedName>
</protein>
<evidence type="ECO:0000313" key="1">
    <source>
        <dbReference type="EMBL" id="CAD9521880.1"/>
    </source>
</evidence>
<accession>A0A6U6IJF1</accession>
<name>A0A6U6IJF1_9DINO</name>
<sequence length="208" mass="22644">MSPADAQNSLRDLVEHFAPGGCYGIEWEVIGDVLKQRAHYSPQWWVDEIAAKGLDGLYTTGSSMYGFPIGQGLVGKTFAKQKALFVKDLQTLNEESVKDSQRYGDGTEFWRAQLAKDFDIHSAIFLPLPSGVLEIGSCAVMASMLILRGMPQLLSTPQYFVPFALESTAPVAAAPVVHEALDALATSPPPFLQNVVDEPGWFDEPAVV</sequence>
<dbReference type="AlphaFoldDB" id="A0A6U6IJF1"/>
<dbReference type="EMBL" id="HBGW01015216">
    <property type="protein sequence ID" value="CAD9521880.1"/>
    <property type="molecule type" value="Transcribed_RNA"/>
</dbReference>
<organism evidence="1">
    <name type="scientific">Zooxanthella nutricula</name>
    <dbReference type="NCBI Taxonomy" id="1333877"/>
    <lineage>
        <taxon>Eukaryota</taxon>
        <taxon>Sar</taxon>
        <taxon>Alveolata</taxon>
        <taxon>Dinophyceae</taxon>
        <taxon>Peridiniales</taxon>
        <taxon>Peridiniales incertae sedis</taxon>
        <taxon>Zooxanthella</taxon>
    </lineage>
</organism>
<reference evidence="1" key="1">
    <citation type="submission" date="2021-01" db="EMBL/GenBank/DDBJ databases">
        <authorList>
            <person name="Corre E."/>
            <person name="Pelletier E."/>
            <person name="Niang G."/>
            <person name="Scheremetjew M."/>
            <person name="Finn R."/>
            <person name="Kale V."/>
            <person name="Holt S."/>
            <person name="Cochrane G."/>
            <person name="Meng A."/>
            <person name="Brown T."/>
            <person name="Cohen L."/>
        </authorList>
    </citation>
    <scope>NUCLEOTIDE SEQUENCE</scope>
    <source>
        <strain evidence="1">RCC3387</strain>
    </source>
</reference>
<proteinExistence type="predicted"/>